<reference evidence="3" key="1">
    <citation type="submission" date="2023-07" db="EMBL/GenBank/DDBJ databases">
        <title>Characterization of two Paracoccaceae strains isolated from Phycosphere and proposal of Xinfangfangia lacusdiani sp. nov.</title>
        <authorList>
            <person name="Deng Y."/>
            <person name="Zhang Y.Q."/>
        </authorList>
    </citation>
    <scope>NUCLEOTIDE SEQUENCE [LARGE SCALE GENOMIC DNA]</scope>
    <source>
        <strain evidence="3">CPCC 101403</strain>
    </source>
</reference>
<proteinExistence type="predicted"/>
<name>A0ABU3E7V1_9RHOB</name>
<sequence length="91" mass="10139">MSSPRSDLTPLRLLWLALALAGAALALGQHETMWQGIRTAEIVAQVTLGLWCMIETMVRRNWLAFLTFPALALGIGCALPLYLFIRSRRIT</sequence>
<organism evidence="2 3">
    <name type="scientific">Paracoccus broussonetiae</name>
    <dbReference type="NCBI Taxonomy" id="3075834"/>
    <lineage>
        <taxon>Bacteria</taxon>
        <taxon>Pseudomonadati</taxon>
        <taxon>Pseudomonadota</taxon>
        <taxon>Alphaproteobacteria</taxon>
        <taxon>Rhodobacterales</taxon>
        <taxon>Paracoccaceae</taxon>
        <taxon>Paracoccus</taxon>
    </lineage>
</organism>
<accession>A0ABU3E7V1</accession>
<evidence type="ECO:0000313" key="3">
    <source>
        <dbReference type="Proteomes" id="UP001251085"/>
    </source>
</evidence>
<dbReference type="InterPro" id="IPR021362">
    <property type="entry name" value="DUF2834"/>
</dbReference>
<keyword evidence="1" id="KW-0812">Transmembrane</keyword>
<dbReference type="Proteomes" id="UP001251085">
    <property type="component" value="Unassembled WGS sequence"/>
</dbReference>
<dbReference type="RefSeq" id="WP_311757392.1">
    <property type="nucleotide sequence ID" value="NZ_JAVRQI010000001.1"/>
</dbReference>
<comment type="caution">
    <text evidence="2">The sequence shown here is derived from an EMBL/GenBank/DDBJ whole genome shotgun (WGS) entry which is preliminary data.</text>
</comment>
<evidence type="ECO:0000256" key="1">
    <source>
        <dbReference type="SAM" id="Phobius"/>
    </source>
</evidence>
<dbReference type="Pfam" id="PF11196">
    <property type="entry name" value="DUF2834"/>
    <property type="match status" value="1"/>
</dbReference>
<evidence type="ECO:0000313" key="2">
    <source>
        <dbReference type="EMBL" id="MDT1060279.1"/>
    </source>
</evidence>
<keyword evidence="3" id="KW-1185">Reference proteome</keyword>
<keyword evidence="1" id="KW-0472">Membrane</keyword>
<protein>
    <submittedName>
        <fullName evidence="2">DUF2834 domain-containing protein</fullName>
    </submittedName>
</protein>
<keyword evidence="1" id="KW-1133">Transmembrane helix</keyword>
<gene>
    <name evidence="2" type="ORF">RM190_00330</name>
</gene>
<feature type="transmembrane region" description="Helical" evidence="1">
    <location>
        <begin position="62"/>
        <end position="85"/>
    </location>
</feature>
<dbReference type="EMBL" id="JAVRQI010000001">
    <property type="protein sequence ID" value="MDT1060279.1"/>
    <property type="molecule type" value="Genomic_DNA"/>
</dbReference>